<dbReference type="RefSeq" id="WP_323580717.1">
    <property type="nucleotide sequence ID" value="NZ_JAYGOJ010000067.1"/>
</dbReference>
<name>A0ABU5W7D5_AERCA</name>
<evidence type="ECO:0000313" key="2">
    <source>
        <dbReference type="Proteomes" id="UP001304847"/>
    </source>
</evidence>
<keyword evidence="2" id="KW-1185">Reference proteome</keyword>
<organism evidence="1 2">
    <name type="scientific">Aeromonas caviae</name>
    <name type="common">Aeromonas punctata</name>
    <dbReference type="NCBI Taxonomy" id="648"/>
    <lineage>
        <taxon>Bacteria</taxon>
        <taxon>Pseudomonadati</taxon>
        <taxon>Pseudomonadota</taxon>
        <taxon>Gammaproteobacteria</taxon>
        <taxon>Aeromonadales</taxon>
        <taxon>Aeromonadaceae</taxon>
        <taxon>Aeromonas</taxon>
    </lineage>
</organism>
<dbReference type="Proteomes" id="UP001304847">
    <property type="component" value="Unassembled WGS sequence"/>
</dbReference>
<protein>
    <submittedName>
        <fullName evidence="1">Uncharacterized protein</fullName>
    </submittedName>
</protein>
<sequence length="215" mass="24158">MIKRTGLTEEQSANSFSDEDLVGMVCGNNPQANAYRELLASRQSLLDCKQRIQQLLAERNSTCLAIDKAILSGIVPEQHPLRSRLELLANHHKREQALAELLRRARRYVSPLSCPESEIQIVQSIVSSIDSVLAGQLPDPAVTVTETIRTAPERIWLQVGDQLHYHSEPFPSDTSEVSWCANSVMACEVPYVRADLLTLRGHPEQFLEMVKKMKK</sequence>
<proteinExistence type="predicted"/>
<comment type="caution">
    <text evidence="1">The sequence shown here is derived from an EMBL/GenBank/DDBJ whole genome shotgun (WGS) entry which is preliminary data.</text>
</comment>
<reference evidence="1 2" key="1">
    <citation type="submission" date="2023-12" db="EMBL/GenBank/DDBJ databases">
        <title>Characterization of antibiotic resistance in Aeromonas spp. in hospital effluent.</title>
        <authorList>
            <person name="Negoseki B.R.S."/>
            <person name="Krul D."/>
            <person name="Siqueira A.C."/>
            <person name="Almeida M."/>
            <person name="Mesa D."/>
            <person name="Conte D."/>
            <person name="Dalla-Costa L.M."/>
        </authorList>
    </citation>
    <scope>NUCLEOTIDE SEQUENCE [LARGE SCALE GENOMIC DNA]</scope>
    <source>
        <strain evidence="1 2">36v</strain>
    </source>
</reference>
<accession>A0ABU5W7D5</accession>
<gene>
    <name evidence="1" type="ORF">VCX44_13265</name>
</gene>
<evidence type="ECO:0000313" key="1">
    <source>
        <dbReference type="EMBL" id="MEA9436754.1"/>
    </source>
</evidence>
<dbReference type="EMBL" id="JAYGOJ010000067">
    <property type="protein sequence ID" value="MEA9436754.1"/>
    <property type="molecule type" value="Genomic_DNA"/>
</dbReference>